<name>A0A285TSW7_9PROT</name>
<evidence type="ECO:0000313" key="1">
    <source>
        <dbReference type="EMBL" id="SOC26921.1"/>
    </source>
</evidence>
<reference evidence="1 2" key="1">
    <citation type="submission" date="2017-08" db="EMBL/GenBank/DDBJ databases">
        <authorList>
            <person name="de Groot N.N."/>
        </authorList>
    </citation>
    <scope>NUCLEOTIDE SEQUENCE [LARGE SCALE GENOMIC DNA]</scope>
    <source>
        <strain evidence="1 2">USBA 78</strain>
    </source>
</reference>
<evidence type="ECO:0000313" key="2">
    <source>
        <dbReference type="Proteomes" id="UP000219068"/>
    </source>
</evidence>
<accession>A0A285TSW7</accession>
<protein>
    <submittedName>
        <fullName evidence="1">Uncharacterized protein</fullName>
    </submittedName>
</protein>
<dbReference type="EMBL" id="OBMM01000005">
    <property type="protein sequence ID" value="SOC26921.1"/>
    <property type="molecule type" value="Genomic_DNA"/>
</dbReference>
<dbReference type="Proteomes" id="UP000219068">
    <property type="component" value="Unassembled WGS sequence"/>
</dbReference>
<proteinExistence type="predicted"/>
<gene>
    <name evidence="1" type="ORF">SAMN05428964_105233</name>
</gene>
<dbReference type="AlphaFoldDB" id="A0A285TSW7"/>
<sequence>MKDCDFETDTLTLVVRFGNGEVSQRVIQKGVLDLMIGQTFITGDEAGIRKFLDAQSQPAETLAPVHYGLVVVDYQSKRVSTMQGYCSLTRKLPEYFGLTYSDPAEVAVEEKQRYQELIWDSRLSYGSRHGNDIALSVIGENYDDLCLSMREEMRKPDSRVCIMIDWHPMRVVAYNDTLDGCLNLKGDLADDGFEFSDLDEASWDSWFNSKQIEEGPKPNQVSFGR</sequence>
<dbReference type="RefSeq" id="WP_097052790.1">
    <property type="nucleotide sequence ID" value="NZ_OBMM01000005.1"/>
</dbReference>
<organism evidence="1 2">
    <name type="scientific">Thalassospira xiamenensis</name>
    <dbReference type="NCBI Taxonomy" id="220697"/>
    <lineage>
        <taxon>Bacteria</taxon>
        <taxon>Pseudomonadati</taxon>
        <taxon>Pseudomonadota</taxon>
        <taxon>Alphaproteobacteria</taxon>
        <taxon>Rhodospirillales</taxon>
        <taxon>Thalassospiraceae</taxon>
        <taxon>Thalassospira</taxon>
    </lineage>
</organism>